<keyword evidence="2" id="KW-0238">DNA-binding</keyword>
<reference evidence="6" key="1">
    <citation type="submission" date="2018-06" db="EMBL/GenBank/DDBJ databases">
        <authorList>
            <person name="Zhirakovskaya E."/>
        </authorList>
    </citation>
    <scope>NUCLEOTIDE SEQUENCE</scope>
</reference>
<dbReference type="Gene3D" id="1.10.10.60">
    <property type="entry name" value="Homeodomain-like"/>
    <property type="match status" value="1"/>
</dbReference>
<dbReference type="PROSITE" id="PS50977">
    <property type="entry name" value="HTH_TETR_2"/>
    <property type="match status" value="1"/>
</dbReference>
<dbReference type="SUPFAM" id="SSF48498">
    <property type="entry name" value="Tetracyclin repressor-like, C-terminal domain"/>
    <property type="match status" value="1"/>
</dbReference>
<evidence type="ECO:0000256" key="3">
    <source>
        <dbReference type="ARBA" id="ARBA00023163"/>
    </source>
</evidence>
<dbReference type="InterPro" id="IPR009057">
    <property type="entry name" value="Homeodomain-like_sf"/>
</dbReference>
<dbReference type="Pfam" id="PF16925">
    <property type="entry name" value="TetR_C_13"/>
    <property type="match status" value="1"/>
</dbReference>
<evidence type="ECO:0000259" key="5">
    <source>
        <dbReference type="PROSITE" id="PS50977"/>
    </source>
</evidence>
<proteinExistence type="predicted"/>
<dbReference type="InterPro" id="IPR011075">
    <property type="entry name" value="TetR_C"/>
</dbReference>
<organism evidence="6">
    <name type="scientific">hydrothermal vent metagenome</name>
    <dbReference type="NCBI Taxonomy" id="652676"/>
    <lineage>
        <taxon>unclassified sequences</taxon>
        <taxon>metagenomes</taxon>
        <taxon>ecological metagenomes</taxon>
    </lineage>
</organism>
<keyword evidence="1" id="KW-0805">Transcription regulation</keyword>
<dbReference type="SUPFAM" id="SSF46689">
    <property type="entry name" value="Homeodomain-like"/>
    <property type="match status" value="1"/>
</dbReference>
<dbReference type="Pfam" id="PF00440">
    <property type="entry name" value="TetR_N"/>
    <property type="match status" value="1"/>
</dbReference>
<dbReference type="PANTHER" id="PTHR47506:SF1">
    <property type="entry name" value="HTH-TYPE TRANSCRIPTIONAL REGULATOR YJDC"/>
    <property type="match status" value="1"/>
</dbReference>
<sequence length="222" mass="24381">MTQLTEVALNAPTLIAPINAAKELFWRQGYDETSIEDVVCATGMNRYALYNAFGGKLELFLAVLESYFVERKNLFMTALSDPQGGPMAAIREVSEYCITEMTDRGAGCLMCDVAAEVGRYDKAVSERVLSYLEEIRRADEMALTQAEARGELNTAISPKEGAALLIANMLGVGAMARNGAGRKELMTLFNTCLRLLSRQNGAQNQLRSSRNHKPTTVKQAQN</sequence>
<evidence type="ECO:0000256" key="1">
    <source>
        <dbReference type="ARBA" id="ARBA00023015"/>
    </source>
</evidence>
<name>A0A3B0SGF3_9ZZZZ</name>
<gene>
    <name evidence="6" type="ORF">MNBD_ALPHA05-922</name>
</gene>
<keyword evidence="3" id="KW-0804">Transcription</keyword>
<dbReference type="EMBL" id="UOEH01000387">
    <property type="protein sequence ID" value="VAW03223.1"/>
    <property type="molecule type" value="Genomic_DNA"/>
</dbReference>
<protein>
    <recommendedName>
        <fullName evidence="5">HTH tetR-type domain-containing protein</fullName>
    </recommendedName>
</protein>
<dbReference type="InterPro" id="IPR036271">
    <property type="entry name" value="Tet_transcr_reg_TetR-rel_C_sf"/>
</dbReference>
<evidence type="ECO:0000313" key="6">
    <source>
        <dbReference type="EMBL" id="VAW03223.1"/>
    </source>
</evidence>
<accession>A0A3B0SGF3</accession>
<feature type="region of interest" description="Disordered" evidence="4">
    <location>
        <begin position="201"/>
        <end position="222"/>
    </location>
</feature>
<evidence type="ECO:0000256" key="2">
    <source>
        <dbReference type="ARBA" id="ARBA00023125"/>
    </source>
</evidence>
<dbReference type="GO" id="GO:0003677">
    <property type="term" value="F:DNA binding"/>
    <property type="evidence" value="ECO:0007669"/>
    <property type="project" value="UniProtKB-KW"/>
</dbReference>
<dbReference type="PANTHER" id="PTHR47506">
    <property type="entry name" value="TRANSCRIPTIONAL REGULATORY PROTEIN"/>
    <property type="match status" value="1"/>
</dbReference>
<dbReference type="InterPro" id="IPR001647">
    <property type="entry name" value="HTH_TetR"/>
</dbReference>
<evidence type="ECO:0000256" key="4">
    <source>
        <dbReference type="SAM" id="MobiDB-lite"/>
    </source>
</evidence>
<dbReference type="Gene3D" id="1.10.357.10">
    <property type="entry name" value="Tetracycline Repressor, domain 2"/>
    <property type="match status" value="1"/>
</dbReference>
<dbReference type="AlphaFoldDB" id="A0A3B0SGF3"/>
<feature type="domain" description="HTH tetR-type" evidence="5">
    <location>
        <begin position="11"/>
        <end position="71"/>
    </location>
</feature>